<protein>
    <recommendedName>
        <fullName evidence="3">Glycosyl hydrolase family 32 N-terminal domain-containing protein</fullName>
    </recommendedName>
</protein>
<sequence length="339" mass="38600">MDKRPTIQPMEKIKLFDTETGEGMGGITNLTTIGLGSIVKRNNQWEIFLGGREKHSKIIHTFSATLPPDESLSSTNWTIQSFPQDPTVAEPLAASPAPTAWDATGFHCPSYVRGWDPTLLQGAGAWQERIYYASCREWNMAGPYAIGFLEWDGVKWKRYGEPVLQASEPWEFSSVQEPNVIYYEGKWRMWYCAGPNEAQHYLLGYAESEDGKSAWKNRKIFFSADGFDACVLARHDRFDMLLARLYLTPTYQEARDNSGLWWLSASHLAEALEQWSEPIQILKANDGTPWHNGGVWKPTFHYDDVSRKFYVFFDANCLPKPGAFFGNLTVGRLAFRVLE</sequence>
<reference evidence="1 2" key="1">
    <citation type="submission" date="2019-01" db="EMBL/GenBank/DDBJ databases">
        <title>Ktedonosporobacter rubrisoli SCAWS-G2.</title>
        <authorList>
            <person name="Huang Y."/>
            <person name="Yan B."/>
        </authorList>
    </citation>
    <scope>NUCLEOTIDE SEQUENCE [LARGE SCALE GENOMIC DNA]</scope>
    <source>
        <strain evidence="1 2">SCAWS-G2</strain>
    </source>
</reference>
<keyword evidence="2" id="KW-1185">Reference proteome</keyword>
<evidence type="ECO:0008006" key="3">
    <source>
        <dbReference type="Google" id="ProtNLM"/>
    </source>
</evidence>
<evidence type="ECO:0000313" key="2">
    <source>
        <dbReference type="Proteomes" id="UP000290365"/>
    </source>
</evidence>
<name>A0A4P6JKP7_KTERU</name>
<proteinExistence type="predicted"/>
<dbReference type="OrthoDB" id="9758923at2"/>
<dbReference type="AlphaFoldDB" id="A0A4P6JKP7"/>
<dbReference type="SUPFAM" id="SSF75005">
    <property type="entry name" value="Arabinanase/levansucrase/invertase"/>
    <property type="match status" value="1"/>
</dbReference>
<evidence type="ECO:0000313" key="1">
    <source>
        <dbReference type="EMBL" id="QBD75560.1"/>
    </source>
</evidence>
<dbReference type="KEGG" id="kbs:EPA93_05895"/>
<dbReference type="Gene3D" id="2.115.10.20">
    <property type="entry name" value="Glycosyl hydrolase domain, family 43"/>
    <property type="match status" value="2"/>
</dbReference>
<dbReference type="EMBL" id="CP035758">
    <property type="protein sequence ID" value="QBD75560.1"/>
    <property type="molecule type" value="Genomic_DNA"/>
</dbReference>
<dbReference type="InterPro" id="IPR023296">
    <property type="entry name" value="Glyco_hydro_beta-prop_sf"/>
</dbReference>
<organism evidence="1 2">
    <name type="scientific">Ktedonosporobacter rubrisoli</name>
    <dbReference type="NCBI Taxonomy" id="2509675"/>
    <lineage>
        <taxon>Bacteria</taxon>
        <taxon>Bacillati</taxon>
        <taxon>Chloroflexota</taxon>
        <taxon>Ktedonobacteria</taxon>
        <taxon>Ktedonobacterales</taxon>
        <taxon>Ktedonosporobacteraceae</taxon>
        <taxon>Ktedonosporobacter</taxon>
    </lineage>
</organism>
<dbReference type="RefSeq" id="WP_129886158.1">
    <property type="nucleotide sequence ID" value="NZ_CP035758.1"/>
</dbReference>
<accession>A0A4P6JKP7</accession>
<dbReference type="Proteomes" id="UP000290365">
    <property type="component" value="Chromosome"/>
</dbReference>
<gene>
    <name evidence="1" type="ORF">EPA93_05895</name>
</gene>